<feature type="compositionally biased region" description="Basic and acidic residues" evidence="1">
    <location>
        <begin position="214"/>
        <end position="230"/>
    </location>
</feature>
<dbReference type="EMBL" id="LN733372">
    <property type="protein sequence ID" value="CEP16824.1"/>
    <property type="molecule type" value="Genomic_DNA"/>
</dbReference>
<sequence>MIQKKRAAIIQMALLFVIQWLSISSIVLNALALSSARSLDQGLIVASESGPQEYTLLIMGAISLLASSILLITYVHIFLRLLGDRPLKLSKRILAFEIALTLIVIALWSTASGIMLTRYNGFIAIAIWLVTLAVSVYSLSRLGNFSVGGLLTLQAPVHPYEDVKVKGDPTGDSDDYKQYPVIDDKFTKTEAIVVTTAAPEGEATRQIQQQQQKKQGEKESRKIAAADDLQHSQPQEMKPAKTVKSWNFDFSFEPIHLDLMLPSTSELIGSRKKKMSNIVNTYPSYP</sequence>
<keyword evidence="2" id="KW-0812">Transmembrane</keyword>
<accession>A0A0B7NPF0</accession>
<name>A0A0B7NPF0_9FUNG</name>
<evidence type="ECO:0000256" key="1">
    <source>
        <dbReference type="SAM" id="MobiDB-lite"/>
    </source>
</evidence>
<protein>
    <submittedName>
        <fullName evidence="3">Uncharacterized protein</fullName>
    </submittedName>
</protein>
<proteinExistence type="predicted"/>
<feature type="transmembrane region" description="Helical" evidence="2">
    <location>
        <begin position="94"/>
        <end position="116"/>
    </location>
</feature>
<evidence type="ECO:0000313" key="4">
    <source>
        <dbReference type="Proteomes" id="UP000054107"/>
    </source>
</evidence>
<feature type="transmembrane region" description="Helical" evidence="2">
    <location>
        <begin position="54"/>
        <end position="82"/>
    </location>
</feature>
<dbReference type="Proteomes" id="UP000054107">
    <property type="component" value="Unassembled WGS sequence"/>
</dbReference>
<evidence type="ECO:0000256" key="2">
    <source>
        <dbReference type="SAM" id="Phobius"/>
    </source>
</evidence>
<organism evidence="3 4">
    <name type="scientific">Parasitella parasitica</name>
    <dbReference type="NCBI Taxonomy" id="35722"/>
    <lineage>
        <taxon>Eukaryota</taxon>
        <taxon>Fungi</taxon>
        <taxon>Fungi incertae sedis</taxon>
        <taxon>Mucoromycota</taxon>
        <taxon>Mucoromycotina</taxon>
        <taxon>Mucoromycetes</taxon>
        <taxon>Mucorales</taxon>
        <taxon>Mucorineae</taxon>
        <taxon>Mucoraceae</taxon>
        <taxon>Parasitella</taxon>
    </lineage>
</organism>
<reference evidence="3 4" key="1">
    <citation type="submission" date="2014-09" db="EMBL/GenBank/DDBJ databases">
        <authorList>
            <person name="Ellenberger Sabrina"/>
        </authorList>
    </citation>
    <scope>NUCLEOTIDE SEQUENCE [LARGE SCALE GENOMIC DNA]</scope>
    <source>
        <strain evidence="3 4">CBS 412.66</strain>
    </source>
</reference>
<feature type="transmembrane region" description="Helical" evidence="2">
    <location>
        <begin position="122"/>
        <end position="140"/>
    </location>
</feature>
<dbReference type="AlphaFoldDB" id="A0A0B7NPF0"/>
<feature type="transmembrane region" description="Helical" evidence="2">
    <location>
        <begin position="12"/>
        <end position="34"/>
    </location>
</feature>
<keyword evidence="2" id="KW-1133">Transmembrane helix</keyword>
<feature type="region of interest" description="Disordered" evidence="1">
    <location>
        <begin position="200"/>
        <end position="240"/>
    </location>
</feature>
<evidence type="ECO:0000313" key="3">
    <source>
        <dbReference type="EMBL" id="CEP16824.1"/>
    </source>
</evidence>
<keyword evidence="2" id="KW-0472">Membrane</keyword>
<dbReference type="OrthoDB" id="2280499at2759"/>
<gene>
    <name evidence="3" type="primary">PARPA_11103.1 scaffold 42800</name>
</gene>
<keyword evidence="4" id="KW-1185">Reference proteome</keyword>